<evidence type="ECO:0000259" key="3">
    <source>
        <dbReference type="PROSITE" id="PS51371"/>
    </source>
</evidence>
<evidence type="ECO:0000313" key="4">
    <source>
        <dbReference type="EMBL" id="MCT7360008.1"/>
    </source>
</evidence>
<keyword evidence="1 2" id="KW-0129">CBS domain</keyword>
<evidence type="ECO:0000313" key="5">
    <source>
        <dbReference type="Proteomes" id="UP001147830"/>
    </source>
</evidence>
<reference evidence="4" key="2">
    <citation type="submission" date="2022-08" db="EMBL/GenBank/DDBJ databases">
        <authorList>
            <person name="Dong C."/>
        </authorList>
    </citation>
    <scope>NUCLEOTIDE SEQUENCE</scope>
    <source>
        <strain evidence="4">59MF3M-4</strain>
    </source>
</reference>
<comment type="caution">
    <text evidence="4">The sequence shown here is derived from an EMBL/GenBank/DDBJ whole genome shotgun (WGS) entry which is preliminary data.</text>
</comment>
<dbReference type="AlphaFoldDB" id="A0A9X2WGT1"/>
<organism evidence="4 5">
    <name type="scientific">Thalassolituus pacificus</name>
    <dbReference type="NCBI Taxonomy" id="2975440"/>
    <lineage>
        <taxon>Bacteria</taxon>
        <taxon>Pseudomonadati</taxon>
        <taxon>Pseudomonadota</taxon>
        <taxon>Gammaproteobacteria</taxon>
        <taxon>Oceanospirillales</taxon>
        <taxon>Oceanospirillaceae</taxon>
        <taxon>Thalassolituus</taxon>
    </lineage>
</organism>
<dbReference type="PROSITE" id="PS51371">
    <property type="entry name" value="CBS"/>
    <property type="match status" value="2"/>
</dbReference>
<dbReference type="RefSeq" id="WP_260976871.1">
    <property type="nucleotide sequence ID" value="NZ_JAOANI010000020.1"/>
</dbReference>
<dbReference type="InterPro" id="IPR051257">
    <property type="entry name" value="Diverse_CBS-Domain"/>
</dbReference>
<accession>A0A9X2WGT1</accession>
<dbReference type="SMART" id="SM00116">
    <property type="entry name" value="CBS"/>
    <property type="match status" value="2"/>
</dbReference>
<dbReference type="InterPro" id="IPR000644">
    <property type="entry name" value="CBS_dom"/>
</dbReference>
<keyword evidence="5" id="KW-1185">Reference proteome</keyword>
<dbReference type="EMBL" id="JAOANI010000020">
    <property type="protein sequence ID" value="MCT7360008.1"/>
    <property type="molecule type" value="Genomic_DNA"/>
</dbReference>
<evidence type="ECO:0000256" key="2">
    <source>
        <dbReference type="PROSITE-ProRule" id="PRU00703"/>
    </source>
</evidence>
<proteinExistence type="predicted"/>
<dbReference type="InterPro" id="IPR046342">
    <property type="entry name" value="CBS_dom_sf"/>
</dbReference>
<dbReference type="Proteomes" id="UP001147830">
    <property type="component" value="Unassembled WGS sequence"/>
</dbReference>
<dbReference type="PANTHER" id="PTHR43080">
    <property type="entry name" value="CBS DOMAIN-CONTAINING PROTEIN CBSX3, MITOCHONDRIAL"/>
    <property type="match status" value="1"/>
</dbReference>
<reference evidence="4" key="1">
    <citation type="journal article" date="2022" name="Front. Microbiol.">
        <title>Genome-based taxonomic rearrangement of Oceanobacter-related bacteria including the description of Thalassolituus hydrocarbonoclasticus sp. nov. and Thalassolituus pacificus sp. nov. and emended description of the genus Thalassolituus.</title>
        <authorList>
            <person name="Dong C."/>
            <person name="Wei L."/>
            <person name="Wang J."/>
            <person name="Lai Q."/>
            <person name="Huang Z."/>
            <person name="Shao Z."/>
        </authorList>
    </citation>
    <scope>NUCLEOTIDE SEQUENCE</scope>
    <source>
        <strain evidence="4">59MF3M-4</strain>
    </source>
</reference>
<dbReference type="PANTHER" id="PTHR43080:SF2">
    <property type="entry name" value="CBS DOMAIN-CONTAINING PROTEIN"/>
    <property type="match status" value="1"/>
</dbReference>
<gene>
    <name evidence="4" type="ORF">NYR02_13390</name>
</gene>
<name>A0A9X2WGT1_9GAMM</name>
<protein>
    <submittedName>
        <fullName evidence="4">CBS domain-containing protein</fullName>
    </submittedName>
</protein>
<dbReference type="SUPFAM" id="SSF54631">
    <property type="entry name" value="CBS-domain pair"/>
    <property type="match status" value="1"/>
</dbReference>
<evidence type="ECO:0000256" key="1">
    <source>
        <dbReference type="ARBA" id="ARBA00023122"/>
    </source>
</evidence>
<dbReference type="Pfam" id="PF00571">
    <property type="entry name" value="CBS"/>
    <property type="match status" value="2"/>
</dbReference>
<sequence>MKLVSDLMTRELLTHLPDDTLQDAEQTMGRHQIRHIPVVDEEGKIFGLLSQKEFLTEAFRITDKFGAHNMQTYLAKTTLRSCINTDVQTIPADMPLTTAGQQLRNSRQGCLLVTDSDNHLIGLLSSKDFVRLAIELLERQDG</sequence>
<dbReference type="Gene3D" id="3.10.580.10">
    <property type="entry name" value="CBS-domain"/>
    <property type="match status" value="1"/>
</dbReference>
<feature type="domain" description="CBS" evidence="3">
    <location>
        <begin position="83"/>
        <end position="139"/>
    </location>
</feature>
<feature type="domain" description="CBS" evidence="3">
    <location>
        <begin position="8"/>
        <end position="64"/>
    </location>
</feature>